<gene>
    <name evidence="2" type="ORF">AVEN_185728_1</name>
</gene>
<name>A0A4Y2I1B9_ARAVE</name>
<feature type="region of interest" description="Disordered" evidence="1">
    <location>
        <begin position="67"/>
        <end position="87"/>
    </location>
</feature>
<sequence length="87" mass="9981">MKRIYHKLRLKDKLGGLVVRSDLRAGRFQVRNDSTEETPRKRVCMLNPEAVWGEEGTAQCRPRHLTRFQVRGPSPNSPRVASKPDVV</sequence>
<dbReference type="EMBL" id="BGPR01002312">
    <property type="protein sequence ID" value="GBM71423.1"/>
    <property type="molecule type" value="Genomic_DNA"/>
</dbReference>
<keyword evidence="3" id="KW-1185">Reference proteome</keyword>
<comment type="caution">
    <text evidence="2">The sequence shown here is derived from an EMBL/GenBank/DDBJ whole genome shotgun (WGS) entry which is preliminary data.</text>
</comment>
<dbReference type="Proteomes" id="UP000499080">
    <property type="component" value="Unassembled WGS sequence"/>
</dbReference>
<reference evidence="2 3" key="1">
    <citation type="journal article" date="2019" name="Sci. Rep.">
        <title>Orb-weaving spider Araneus ventricosus genome elucidates the spidroin gene catalogue.</title>
        <authorList>
            <person name="Kono N."/>
            <person name="Nakamura H."/>
            <person name="Ohtoshi R."/>
            <person name="Moran D.A.P."/>
            <person name="Shinohara A."/>
            <person name="Yoshida Y."/>
            <person name="Fujiwara M."/>
            <person name="Mori M."/>
            <person name="Tomita M."/>
            <person name="Arakawa K."/>
        </authorList>
    </citation>
    <scope>NUCLEOTIDE SEQUENCE [LARGE SCALE GENOMIC DNA]</scope>
</reference>
<accession>A0A4Y2I1B9</accession>
<proteinExistence type="predicted"/>
<protein>
    <submittedName>
        <fullName evidence="2">Uncharacterized protein</fullName>
    </submittedName>
</protein>
<dbReference type="AlphaFoldDB" id="A0A4Y2I1B9"/>
<organism evidence="2 3">
    <name type="scientific">Araneus ventricosus</name>
    <name type="common">Orbweaver spider</name>
    <name type="synonym">Epeira ventricosa</name>
    <dbReference type="NCBI Taxonomy" id="182803"/>
    <lineage>
        <taxon>Eukaryota</taxon>
        <taxon>Metazoa</taxon>
        <taxon>Ecdysozoa</taxon>
        <taxon>Arthropoda</taxon>
        <taxon>Chelicerata</taxon>
        <taxon>Arachnida</taxon>
        <taxon>Araneae</taxon>
        <taxon>Araneomorphae</taxon>
        <taxon>Entelegynae</taxon>
        <taxon>Araneoidea</taxon>
        <taxon>Araneidae</taxon>
        <taxon>Araneus</taxon>
    </lineage>
</organism>
<evidence type="ECO:0000313" key="3">
    <source>
        <dbReference type="Proteomes" id="UP000499080"/>
    </source>
</evidence>
<evidence type="ECO:0000313" key="2">
    <source>
        <dbReference type="EMBL" id="GBM71423.1"/>
    </source>
</evidence>
<evidence type="ECO:0000256" key="1">
    <source>
        <dbReference type="SAM" id="MobiDB-lite"/>
    </source>
</evidence>